<keyword evidence="2" id="KW-1185">Reference proteome</keyword>
<name>A0A368MVQ0_9FLAO</name>
<dbReference type="Proteomes" id="UP000252172">
    <property type="component" value="Unassembled WGS sequence"/>
</dbReference>
<dbReference type="AlphaFoldDB" id="A0A368MVQ0"/>
<protein>
    <submittedName>
        <fullName evidence="1">Uncharacterized protein</fullName>
    </submittedName>
</protein>
<gene>
    <name evidence="1" type="ORF">DQ356_11065</name>
</gene>
<evidence type="ECO:0000313" key="1">
    <source>
        <dbReference type="EMBL" id="RCU42096.1"/>
    </source>
</evidence>
<evidence type="ECO:0000313" key="2">
    <source>
        <dbReference type="Proteomes" id="UP000252172"/>
    </source>
</evidence>
<dbReference type="EMBL" id="QPIE01000015">
    <property type="protein sequence ID" value="RCU42096.1"/>
    <property type="molecule type" value="Genomic_DNA"/>
</dbReference>
<organism evidence="1 2">
    <name type="scientific">Chryseobacterium lacus</name>
    <dbReference type="NCBI Taxonomy" id="2058346"/>
    <lineage>
        <taxon>Bacteria</taxon>
        <taxon>Pseudomonadati</taxon>
        <taxon>Bacteroidota</taxon>
        <taxon>Flavobacteriia</taxon>
        <taxon>Flavobacteriales</taxon>
        <taxon>Weeksellaceae</taxon>
        <taxon>Chryseobacterium group</taxon>
        <taxon>Chryseobacterium</taxon>
    </lineage>
</organism>
<reference evidence="1 2" key="1">
    <citation type="submission" date="2018-07" db="EMBL/GenBank/DDBJ databases">
        <title>Chryseobacterium lacus sp. nov., isolated from lake water.</title>
        <authorList>
            <person name="Li C.-M."/>
        </authorList>
    </citation>
    <scope>NUCLEOTIDE SEQUENCE [LARGE SCALE GENOMIC DNA]</scope>
    <source>
        <strain evidence="1 2">YLOS41</strain>
    </source>
</reference>
<accession>A0A368MVQ0</accession>
<proteinExistence type="predicted"/>
<sequence length="176" mass="20332">MFCIFEFSLQPKVSAYLVCNLAKPGNVSHNFMKSTLKLITFLIFACFLFFNCKSVSRDLKCKDFENGTFEFQDEILDKKYVIIRKNENQIEQVYDLKTNKMESESGRVMKISWVNNCEYSAMLDTIKSTKYDDLDLQMISAGGLNNKIIKIEKNCATTETSIGNFKKNFVICKKPE</sequence>
<comment type="caution">
    <text evidence="1">The sequence shown here is derived from an EMBL/GenBank/DDBJ whole genome shotgun (WGS) entry which is preliminary data.</text>
</comment>